<keyword evidence="2" id="KW-1185">Reference proteome</keyword>
<comment type="caution">
    <text evidence="1">The sequence shown here is derived from an EMBL/GenBank/DDBJ whole genome shotgun (WGS) entry which is preliminary data.</text>
</comment>
<reference evidence="2" key="1">
    <citation type="journal article" date="2022" name="Mol. Ecol. Resour.">
        <title>The genomes of chicory, endive, great burdock and yacon provide insights into Asteraceae palaeo-polyploidization history and plant inulin production.</title>
        <authorList>
            <person name="Fan W."/>
            <person name="Wang S."/>
            <person name="Wang H."/>
            <person name="Wang A."/>
            <person name="Jiang F."/>
            <person name="Liu H."/>
            <person name="Zhao H."/>
            <person name="Xu D."/>
            <person name="Zhang Y."/>
        </authorList>
    </citation>
    <scope>NUCLEOTIDE SEQUENCE [LARGE SCALE GENOMIC DNA]</scope>
    <source>
        <strain evidence="2">cv. Niubang</strain>
    </source>
</reference>
<accession>A0ACB8XCS0</accession>
<reference evidence="1 2" key="2">
    <citation type="journal article" date="2022" name="Mol. Ecol. Resour.">
        <title>The genomes of chicory, endive, great burdock and yacon provide insights into Asteraceae paleo-polyploidization history and plant inulin production.</title>
        <authorList>
            <person name="Fan W."/>
            <person name="Wang S."/>
            <person name="Wang H."/>
            <person name="Wang A."/>
            <person name="Jiang F."/>
            <person name="Liu H."/>
            <person name="Zhao H."/>
            <person name="Xu D."/>
            <person name="Zhang Y."/>
        </authorList>
    </citation>
    <scope>NUCLEOTIDE SEQUENCE [LARGE SCALE GENOMIC DNA]</scope>
    <source>
        <strain evidence="2">cv. Niubang</strain>
    </source>
</reference>
<evidence type="ECO:0000313" key="1">
    <source>
        <dbReference type="EMBL" id="KAI3664912.1"/>
    </source>
</evidence>
<sequence length="376" mass="42011">MPVSTNLLGTVRADYLSRYLSRVLMHTKSLSQVLSEVVIVLVVIGPTDFGRGEAAGLSCIRILAVISPQPTLFSCSLLAERHNFKPFSLQGPTGLSAYPASHFVSFFFYTVAWKELRLQFRKGRLLPRGDHHHLHLTSRHSGTLSGDSAFKCYPRERIGESVNKMKARVRQEWILPLPGTLACCLVLYREPGSLPTDRGGQKTTISRHITTYKKRADLCLVDDRCTTTPSCSHPGFAVKVPISSNRCFQIRLSVDMIGFLNCVSIERRGGMMHNDRFTKRAKSSKDNSLASSEATSRFPNAPFLDAKPLGESPHVPKSNGKKQNWGLYSTYSPISRTAQITPYVSSRPTHWEIEKSLEVSPWAGELRDLLEHRIGN</sequence>
<dbReference type="EMBL" id="CM042064">
    <property type="protein sequence ID" value="KAI3664912.1"/>
    <property type="molecule type" value="Genomic_DNA"/>
</dbReference>
<evidence type="ECO:0000313" key="2">
    <source>
        <dbReference type="Proteomes" id="UP001055879"/>
    </source>
</evidence>
<proteinExistence type="predicted"/>
<organism evidence="1 2">
    <name type="scientific">Arctium lappa</name>
    <name type="common">Greater burdock</name>
    <name type="synonym">Lappa major</name>
    <dbReference type="NCBI Taxonomy" id="4217"/>
    <lineage>
        <taxon>Eukaryota</taxon>
        <taxon>Viridiplantae</taxon>
        <taxon>Streptophyta</taxon>
        <taxon>Embryophyta</taxon>
        <taxon>Tracheophyta</taxon>
        <taxon>Spermatophyta</taxon>
        <taxon>Magnoliopsida</taxon>
        <taxon>eudicotyledons</taxon>
        <taxon>Gunneridae</taxon>
        <taxon>Pentapetalae</taxon>
        <taxon>asterids</taxon>
        <taxon>campanulids</taxon>
        <taxon>Asterales</taxon>
        <taxon>Asteraceae</taxon>
        <taxon>Carduoideae</taxon>
        <taxon>Cardueae</taxon>
        <taxon>Arctiinae</taxon>
        <taxon>Arctium</taxon>
    </lineage>
</organism>
<name>A0ACB8XCS0_ARCLA</name>
<protein>
    <submittedName>
        <fullName evidence="1">Uncharacterized protein</fullName>
    </submittedName>
</protein>
<gene>
    <name evidence="1" type="ORF">L6452_43524</name>
</gene>
<dbReference type="Proteomes" id="UP001055879">
    <property type="component" value="Linkage Group LG18"/>
</dbReference>